<dbReference type="NCBIfam" id="NF004126">
    <property type="entry name" value="PRK05614.1"/>
    <property type="match status" value="1"/>
</dbReference>
<dbReference type="InterPro" id="IPR002020">
    <property type="entry name" value="Citrate_synthase"/>
</dbReference>
<dbReference type="PRINTS" id="PR00143">
    <property type="entry name" value="CITRTSNTHASE"/>
</dbReference>
<comment type="similarity">
    <text evidence="2 5 7">Belongs to the citrate synthase family.</text>
</comment>
<dbReference type="GO" id="GO:0006099">
    <property type="term" value="P:tricarboxylic acid cycle"/>
    <property type="evidence" value="ECO:0007669"/>
    <property type="project" value="UniProtKB-UniPathway"/>
</dbReference>
<dbReference type="PROSITE" id="PS00480">
    <property type="entry name" value="CITRATE_SYNTHASE"/>
    <property type="match status" value="1"/>
</dbReference>
<accession>A0A1R2CRE0</accession>
<sequence>MSEGIKVGDAVITLPDGTTASFPLLKGTEGPAVIDIRALYQKLGVFTLDPGFTSTSSCVSSITYIDGDQGELWYRGYRIQDLANSCSFLEVCYLLMYGELPTGEQLDHFESAVKSEMCIHEKLIEFYRSFQQGAHPMAIMVGVVGALSAFLDEKKNYDDPVEREKASIKLVAKFPMLAAIAYRTAYGLPVVYPKRKFSYIKNFLYMMFHDPMNEDFDVDPVIVEAMEKIFILHADHEQNASTSTVRIAGSSLANPFACIAAGIASLWGPMHGGANEAVLNMLDEVKKRGAVDEYLTRAKDKNDSVRLMGFGHRVYKNFDPRSVIMGEIAHRVLETLNSHELELFQLAIEMEKKALADEYFIKRKLYPNVDFYSGVVLEAIGIPRDMFTVIFALSRTIGWISQWSEMMADPVKKIGRPRQLYVGEKCRQIPHARDRLSRTISPALTQRTRNVWSPVKKSIHHHVHKLHVV</sequence>
<dbReference type="GO" id="GO:0005737">
    <property type="term" value="C:cytoplasm"/>
    <property type="evidence" value="ECO:0007669"/>
    <property type="project" value="InterPro"/>
</dbReference>
<evidence type="ECO:0000256" key="1">
    <source>
        <dbReference type="ARBA" id="ARBA00004751"/>
    </source>
</evidence>
<evidence type="ECO:0000256" key="2">
    <source>
        <dbReference type="ARBA" id="ARBA00010566"/>
    </source>
</evidence>
<dbReference type="GO" id="GO:0046912">
    <property type="term" value="F:acyltransferase activity, acyl groups converted into alkyl on transfer"/>
    <property type="evidence" value="ECO:0007669"/>
    <property type="project" value="InterPro"/>
</dbReference>
<dbReference type="NCBIfam" id="TIGR01798">
    <property type="entry name" value="cit_synth_I"/>
    <property type="match status" value="1"/>
</dbReference>
<dbReference type="OrthoDB" id="435022at2759"/>
<protein>
    <recommendedName>
        <fullName evidence="5 7">Citrate synthase</fullName>
    </recommendedName>
</protein>
<evidence type="ECO:0000256" key="4">
    <source>
        <dbReference type="ARBA" id="ARBA00022679"/>
    </source>
</evidence>
<dbReference type="PANTHER" id="PTHR42871:SF1">
    <property type="entry name" value="CITRATE SYNTHASE"/>
    <property type="match status" value="1"/>
</dbReference>
<keyword evidence="9" id="KW-1185">Reference proteome</keyword>
<dbReference type="Gene3D" id="1.10.580.10">
    <property type="entry name" value="Citrate Synthase, domain 1"/>
    <property type="match status" value="1"/>
</dbReference>
<gene>
    <name evidence="8" type="ORF">SteCoe_5932</name>
</gene>
<dbReference type="PANTHER" id="PTHR42871">
    <property type="entry name" value="CITRATE SYNTHASE"/>
    <property type="match status" value="1"/>
</dbReference>
<feature type="active site" evidence="6">
    <location>
        <position position="370"/>
    </location>
</feature>
<feature type="active site" evidence="6">
    <location>
        <position position="312"/>
    </location>
</feature>
<evidence type="ECO:0000256" key="6">
    <source>
        <dbReference type="PIRSR" id="PIRSR001369-1"/>
    </source>
</evidence>
<dbReference type="Pfam" id="PF00285">
    <property type="entry name" value="Citrate_synt"/>
    <property type="match status" value="1"/>
</dbReference>
<dbReference type="InterPro" id="IPR024176">
    <property type="entry name" value="Citrate_synthase_bac-typ"/>
</dbReference>
<dbReference type="InterPro" id="IPR016143">
    <property type="entry name" value="Citrate_synth-like_sm_a-sub"/>
</dbReference>
<dbReference type="Proteomes" id="UP000187209">
    <property type="component" value="Unassembled WGS sequence"/>
</dbReference>
<dbReference type="SUPFAM" id="SSF48256">
    <property type="entry name" value="Citrate synthase"/>
    <property type="match status" value="1"/>
</dbReference>
<dbReference type="Gene3D" id="2.20.28.60">
    <property type="match status" value="1"/>
</dbReference>
<keyword evidence="3" id="KW-0816">Tricarboxylic acid cycle</keyword>
<dbReference type="FunFam" id="1.10.230.10:FF:000002">
    <property type="entry name" value="Citrate synthase"/>
    <property type="match status" value="1"/>
</dbReference>
<dbReference type="AlphaFoldDB" id="A0A1R2CRE0"/>
<dbReference type="UniPathway" id="UPA00223">
    <property type="reaction ID" value="UER00717"/>
</dbReference>
<dbReference type="EMBL" id="MPUH01000079">
    <property type="protein sequence ID" value="OMJ91555.1"/>
    <property type="molecule type" value="Genomic_DNA"/>
</dbReference>
<dbReference type="PIRSF" id="PIRSF001369">
    <property type="entry name" value="Citrate_synth"/>
    <property type="match status" value="1"/>
</dbReference>
<evidence type="ECO:0000313" key="9">
    <source>
        <dbReference type="Proteomes" id="UP000187209"/>
    </source>
</evidence>
<reference evidence="8 9" key="1">
    <citation type="submission" date="2016-11" db="EMBL/GenBank/DDBJ databases">
        <title>The macronuclear genome of Stentor coeruleus: a giant cell with tiny introns.</title>
        <authorList>
            <person name="Slabodnick M."/>
            <person name="Ruby J.G."/>
            <person name="Reiff S.B."/>
            <person name="Swart E.C."/>
            <person name="Gosai S."/>
            <person name="Prabakaran S."/>
            <person name="Witkowska E."/>
            <person name="Larue G.E."/>
            <person name="Fisher S."/>
            <person name="Freeman R.M."/>
            <person name="Gunawardena J."/>
            <person name="Chu W."/>
            <person name="Stover N.A."/>
            <person name="Gregory B.D."/>
            <person name="Nowacki M."/>
            <person name="Derisi J."/>
            <person name="Roy S.W."/>
            <person name="Marshall W.F."/>
            <person name="Sood P."/>
        </authorList>
    </citation>
    <scope>NUCLEOTIDE SEQUENCE [LARGE SCALE GENOMIC DNA]</scope>
    <source>
        <strain evidence="8">WM001</strain>
    </source>
</reference>
<dbReference type="CDD" id="cd06114">
    <property type="entry name" value="EcCS_like"/>
    <property type="match status" value="1"/>
</dbReference>
<keyword evidence="4 5" id="KW-0808">Transferase</keyword>
<name>A0A1R2CRE0_9CILI</name>
<proteinExistence type="inferred from homology"/>
<evidence type="ECO:0000256" key="3">
    <source>
        <dbReference type="ARBA" id="ARBA00022532"/>
    </source>
</evidence>
<comment type="pathway">
    <text evidence="1">Carbohydrate metabolism; tricarboxylic acid cycle; isocitrate from oxaloacetate: step 1/2.</text>
</comment>
<dbReference type="InterPro" id="IPR010953">
    <property type="entry name" value="Citrate_synthase_typ-I"/>
</dbReference>
<evidence type="ECO:0000256" key="5">
    <source>
        <dbReference type="PIRNR" id="PIRNR001369"/>
    </source>
</evidence>
<evidence type="ECO:0000256" key="7">
    <source>
        <dbReference type="RuleBase" id="RU000441"/>
    </source>
</evidence>
<comment type="caution">
    <text evidence="8">The sequence shown here is derived from an EMBL/GenBank/DDBJ whole genome shotgun (WGS) entry which is preliminary data.</text>
</comment>
<dbReference type="InterPro" id="IPR016142">
    <property type="entry name" value="Citrate_synth-like_lrg_a-sub"/>
</dbReference>
<dbReference type="InterPro" id="IPR036969">
    <property type="entry name" value="Citrate_synthase_sf"/>
</dbReference>
<dbReference type="Gene3D" id="1.10.230.10">
    <property type="entry name" value="Cytochrome P450-Terp, domain 2"/>
    <property type="match status" value="1"/>
</dbReference>
<evidence type="ECO:0000313" key="8">
    <source>
        <dbReference type="EMBL" id="OMJ91555.1"/>
    </source>
</evidence>
<dbReference type="InterPro" id="IPR019810">
    <property type="entry name" value="Citrate_synthase_AS"/>
</dbReference>
<organism evidence="8 9">
    <name type="scientific">Stentor coeruleus</name>
    <dbReference type="NCBI Taxonomy" id="5963"/>
    <lineage>
        <taxon>Eukaryota</taxon>
        <taxon>Sar</taxon>
        <taxon>Alveolata</taxon>
        <taxon>Ciliophora</taxon>
        <taxon>Postciliodesmatophora</taxon>
        <taxon>Heterotrichea</taxon>
        <taxon>Heterotrichida</taxon>
        <taxon>Stentoridae</taxon>
        <taxon>Stentor</taxon>
    </lineage>
</organism>